<proteinExistence type="inferred from homology"/>
<dbReference type="SUPFAM" id="SSF53720">
    <property type="entry name" value="ALDH-like"/>
    <property type="match status" value="1"/>
</dbReference>
<reference evidence="5 6" key="1">
    <citation type="submission" date="2022-10" db="EMBL/GenBank/DDBJ databases">
        <title>Defluviimonas sp. CAU 1641 isolated from mud.</title>
        <authorList>
            <person name="Kim W."/>
        </authorList>
    </citation>
    <scope>NUCLEOTIDE SEQUENCE [LARGE SCALE GENOMIC DNA]</scope>
    <source>
        <strain evidence="5 6">CAU 1641</strain>
    </source>
</reference>
<dbReference type="InterPro" id="IPR016163">
    <property type="entry name" value="Ald_DH_C"/>
</dbReference>
<comment type="caution">
    <text evidence="5">The sequence shown here is derived from an EMBL/GenBank/DDBJ whole genome shotgun (WGS) entry which is preliminary data.</text>
</comment>
<name>A0ABT3J8B6_9RHOB</name>
<feature type="active site" evidence="2">
    <location>
        <position position="273"/>
    </location>
</feature>
<evidence type="ECO:0000313" key="5">
    <source>
        <dbReference type="EMBL" id="MCW3783624.1"/>
    </source>
</evidence>
<feature type="domain" description="Aldehyde dehydrogenase" evidence="4">
    <location>
        <begin position="36"/>
        <end position="495"/>
    </location>
</feature>
<dbReference type="Gene3D" id="3.40.309.10">
    <property type="entry name" value="Aldehyde Dehydrogenase, Chain A, domain 2"/>
    <property type="match status" value="1"/>
</dbReference>
<dbReference type="Pfam" id="PF00171">
    <property type="entry name" value="Aldedh"/>
    <property type="match status" value="1"/>
</dbReference>
<dbReference type="Proteomes" id="UP001207582">
    <property type="component" value="Unassembled WGS sequence"/>
</dbReference>
<accession>A0ABT3J8B6</accession>
<dbReference type="PROSITE" id="PS00070">
    <property type="entry name" value="ALDEHYDE_DEHYDR_CYS"/>
    <property type="match status" value="1"/>
</dbReference>
<evidence type="ECO:0000256" key="1">
    <source>
        <dbReference type="ARBA" id="ARBA00023002"/>
    </source>
</evidence>
<dbReference type="InterPro" id="IPR016162">
    <property type="entry name" value="Ald_DH_N"/>
</dbReference>
<organism evidence="5 6">
    <name type="scientific">Defluviimonas salinarum</name>
    <dbReference type="NCBI Taxonomy" id="2992147"/>
    <lineage>
        <taxon>Bacteria</taxon>
        <taxon>Pseudomonadati</taxon>
        <taxon>Pseudomonadota</taxon>
        <taxon>Alphaproteobacteria</taxon>
        <taxon>Rhodobacterales</taxon>
        <taxon>Paracoccaceae</taxon>
        <taxon>Albidovulum</taxon>
    </lineage>
</organism>
<dbReference type="InterPro" id="IPR016160">
    <property type="entry name" value="Ald_DH_CS_CYS"/>
</dbReference>
<evidence type="ECO:0000256" key="2">
    <source>
        <dbReference type="PROSITE-ProRule" id="PRU10007"/>
    </source>
</evidence>
<keyword evidence="1 3" id="KW-0560">Oxidoreductase</keyword>
<dbReference type="Gene3D" id="3.40.605.10">
    <property type="entry name" value="Aldehyde Dehydrogenase, Chain A, domain 1"/>
    <property type="match status" value="1"/>
</dbReference>
<dbReference type="InterPro" id="IPR015590">
    <property type="entry name" value="Aldehyde_DH_dom"/>
</dbReference>
<dbReference type="InterPro" id="IPR016161">
    <property type="entry name" value="Ald_DH/histidinol_DH"/>
</dbReference>
<evidence type="ECO:0000313" key="6">
    <source>
        <dbReference type="Proteomes" id="UP001207582"/>
    </source>
</evidence>
<evidence type="ECO:0000259" key="4">
    <source>
        <dbReference type="Pfam" id="PF00171"/>
    </source>
</evidence>
<dbReference type="PROSITE" id="PS00687">
    <property type="entry name" value="ALDEHYDE_DEHYDR_GLU"/>
    <property type="match status" value="1"/>
</dbReference>
<dbReference type="InterPro" id="IPR029510">
    <property type="entry name" value="Ald_DH_CS_GLU"/>
</dbReference>
<dbReference type="RefSeq" id="WP_264773068.1">
    <property type="nucleotide sequence ID" value="NZ_JAPDOG010000022.1"/>
</dbReference>
<keyword evidence="6" id="KW-1185">Reference proteome</keyword>
<dbReference type="PANTHER" id="PTHR11699">
    <property type="entry name" value="ALDEHYDE DEHYDROGENASE-RELATED"/>
    <property type="match status" value="1"/>
</dbReference>
<gene>
    <name evidence="5" type="ORF">OM960_18955</name>
</gene>
<sequence>MHDSVKAYLDRYSITPQTRSFLGAAPKLFVNGQFIEGAATGTLDVIEPSTGAKIAEVLMGAKSDVDAAVAAARRAFDEGPWPRMAPNARERILHKLADLMERDARHLAEIESLDTGKAIGPCLEADILSSADLLRYMAGWATKIEGATRDISSKGFFSYTRKAPVGVVGAITPWNFPLNTLLWKFAAAMAVGCTMVVKTSEITPMSAMIFARLTQEAGIPEGVFNVVTGAGREVGASLAGHPGIDKLTFTGSTATGRAVGHAAMDNFTTLTLELGGKSPMCVFPDADLDALAEGTRWSVYFNTGQNCSAGTRLYLHKDVYDAGVKVIVDRIGRMNVCEGLNPDCDMGPMVSAAQRNSVRRYIDMGRTDGEVLMGAEQPDGPGFFVNPTLIAMRDNKHPLVQEEIFGPVLVVLPFETEDEVIGLANDTRYGLAASVWTAQNARAVRVSERLNAGSVWINCHDILDSAMPFGGVKASGFGKDMGREQLDSVLKTKAVTMAL</sequence>
<comment type="similarity">
    <text evidence="3">Belongs to the aldehyde dehydrogenase family.</text>
</comment>
<evidence type="ECO:0000256" key="3">
    <source>
        <dbReference type="RuleBase" id="RU003345"/>
    </source>
</evidence>
<protein>
    <submittedName>
        <fullName evidence="5">Aldehyde dehydrogenase family protein</fullName>
    </submittedName>
</protein>
<dbReference type="EMBL" id="JAPDOG010000022">
    <property type="protein sequence ID" value="MCW3783624.1"/>
    <property type="molecule type" value="Genomic_DNA"/>
</dbReference>